<dbReference type="Proteomes" id="UP000244810">
    <property type="component" value="Unassembled WGS sequence"/>
</dbReference>
<comment type="cofactor">
    <cofactor evidence="1">
        <name>Mg(2+)</name>
        <dbReference type="ChEBI" id="CHEBI:18420"/>
    </cofactor>
</comment>
<comment type="caution">
    <text evidence="5">The sequence shown here is derived from an EMBL/GenBank/DDBJ whole genome shotgun (WGS) entry which is preliminary data.</text>
</comment>
<keyword evidence="2 3" id="KW-0378">Hydrolase</keyword>
<dbReference type="Pfam" id="PF00293">
    <property type="entry name" value="NUDIX"/>
    <property type="match status" value="1"/>
</dbReference>
<proteinExistence type="inferred from homology"/>
<dbReference type="AlphaFoldDB" id="A0A2T7UL35"/>
<name>A0A2T7UL35_9RHOB</name>
<evidence type="ECO:0000313" key="6">
    <source>
        <dbReference type="Proteomes" id="UP000244810"/>
    </source>
</evidence>
<dbReference type="PANTHER" id="PTHR43046">
    <property type="entry name" value="GDP-MANNOSE MANNOSYL HYDROLASE"/>
    <property type="match status" value="1"/>
</dbReference>
<dbReference type="PANTHER" id="PTHR43046:SF2">
    <property type="entry name" value="8-OXO-DGTP DIPHOSPHATASE-RELATED"/>
    <property type="match status" value="1"/>
</dbReference>
<dbReference type="InterPro" id="IPR000086">
    <property type="entry name" value="NUDIX_hydrolase_dom"/>
</dbReference>
<feature type="domain" description="Nudix hydrolase" evidence="4">
    <location>
        <begin position="20"/>
        <end position="153"/>
    </location>
</feature>
<reference evidence="5 6" key="1">
    <citation type="journal article" date="2011" name="Syst. Appl. Microbiol.">
        <title>Defluviimonas denitrificans gen. nov., sp. nov., and Pararhodobacter aggregans gen. nov., sp. nov., non-phototrophic Rhodobacteraceae from the biofilter of a marine aquaculture.</title>
        <authorList>
            <person name="Foesel B.U."/>
            <person name="Drake H.L."/>
            <person name="Schramm A."/>
        </authorList>
    </citation>
    <scope>NUCLEOTIDE SEQUENCE [LARGE SCALE GENOMIC DNA]</scope>
    <source>
        <strain evidence="5 6">D1-19</strain>
    </source>
</reference>
<dbReference type="OrthoDB" id="9761969at2"/>
<dbReference type="PROSITE" id="PS00893">
    <property type="entry name" value="NUDIX_BOX"/>
    <property type="match status" value="1"/>
</dbReference>
<protein>
    <recommendedName>
        <fullName evidence="4">Nudix hydrolase domain-containing protein</fullName>
    </recommendedName>
</protein>
<dbReference type="InterPro" id="IPR020084">
    <property type="entry name" value="NUDIX_hydrolase_CS"/>
</dbReference>
<dbReference type="EMBL" id="QDDR01000015">
    <property type="protein sequence ID" value="PVE45412.1"/>
    <property type="molecule type" value="Genomic_DNA"/>
</dbReference>
<organism evidence="5 6">
    <name type="scientific">Pararhodobacter aggregans</name>
    <dbReference type="NCBI Taxonomy" id="404875"/>
    <lineage>
        <taxon>Bacteria</taxon>
        <taxon>Pseudomonadati</taxon>
        <taxon>Pseudomonadota</taxon>
        <taxon>Alphaproteobacteria</taxon>
        <taxon>Rhodobacterales</taxon>
        <taxon>Paracoccaceae</taxon>
        <taxon>Pararhodobacter</taxon>
    </lineage>
</organism>
<dbReference type="Gene3D" id="3.90.79.10">
    <property type="entry name" value="Nucleoside Triphosphate Pyrophosphohydrolase"/>
    <property type="match status" value="1"/>
</dbReference>
<dbReference type="PROSITE" id="PS51462">
    <property type="entry name" value="NUDIX"/>
    <property type="match status" value="1"/>
</dbReference>
<keyword evidence="6" id="KW-1185">Reference proteome</keyword>
<sequence length="163" mass="17770">MSFADSYLGQIRALVGHRPLLVIGVRVVIEDAAGRVLILRRQDTGDWGLPAGAMELGESLAEAMRREVREETDLNLGEIEIFGISSDPATECFTYPNGDQVQGVSILAHASAPGGTPASNDGEAAGFRFVDPVGIPAEDFTRPEYPSLQAFLRWRETGRFQFF</sequence>
<evidence type="ECO:0000256" key="1">
    <source>
        <dbReference type="ARBA" id="ARBA00001946"/>
    </source>
</evidence>
<evidence type="ECO:0000256" key="2">
    <source>
        <dbReference type="ARBA" id="ARBA00022801"/>
    </source>
</evidence>
<dbReference type="GO" id="GO:0016787">
    <property type="term" value="F:hydrolase activity"/>
    <property type="evidence" value="ECO:0007669"/>
    <property type="project" value="UniProtKB-KW"/>
</dbReference>
<dbReference type="SUPFAM" id="SSF55811">
    <property type="entry name" value="Nudix"/>
    <property type="match status" value="1"/>
</dbReference>
<dbReference type="InterPro" id="IPR020476">
    <property type="entry name" value="Nudix_hydrolase"/>
</dbReference>
<evidence type="ECO:0000313" key="5">
    <source>
        <dbReference type="EMBL" id="PVE45412.1"/>
    </source>
</evidence>
<dbReference type="InterPro" id="IPR015797">
    <property type="entry name" value="NUDIX_hydrolase-like_dom_sf"/>
</dbReference>
<evidence type="ECO:0000256" key="3">
    <source>
        <dbReference type="RuleBase" id="RU003476"/>
    </source>
</evidence>
<comment type="similarity">
    <text evidence="3">Belongs to the Nudix hydrolase family.</text>
</comment>
<dbReference type="RefSeq" id="WP_107750128.1">
    <property type="nucleotide sequence ID" value="NZ_QBKF01000001.1"/>
</dbReference>
<evidence type="ECO:0000259" key="4">
    <source>
        <dbReference type="PROSITE" id="PS51462"/>
    </source>
</evidence>
<dbReference type="PRINTS" id="PR00502">
    <property type="entry name" value="NUDIXFAMILY"/>
</dbReference>
<gene>
    <name evidence="5" type="ORF">DDE23_21720</name>
</gene>
<accession>A0A2T7UL35</accession>